<keyword evidence="1" id="KW-0328">Glycosyltransferase</keyword>
<organism evidence="5 6">
    <name type="scientific">Mycolicibacterium frederiksbergense</name>
    <dbReference type="NCBI Taxonomy" id="117567"/>
    <lineage>
        <taxon>Bacteria</taxon>
        <taxon>Bacillati</taxon>
        <taxon>Actinomycetota</taxon>
        <taxon>Actinomycetes</taxon>
        <taxon>Mycobacteriales</taxon>
        <taxon>Mycobacteriaceae</taxon>
        <taxon>Mycolicibacterium</taxon>
    </lineage>
</organism>
<reference evidence="5 6" key="1">
    <citation type="submission" date="2019-04" db="EMBL/GenBank/DDBJ databases">
        <title>Draft, Whole-Genome Sequence of the Anthracene-degrading Mycobacterium frederiksbergense LB501T, Isolated from a Polycyclic Aromatic Hydrocarbon (PAH)-Contaminated Soil.</title>
        <authorList>
            <person name="Augelletti F."/>
        </authorList>
    </citation>
    <scope>NUCLEOTIDE SEQUENCE [LARGE SCALE GENOMIC DNA]</scope>
    <source>
        <strain evidence="5 6">LB 501T</strain>
    </source>
</reference>
<feature type="domain" description="Glycosyl transferase family 1" evidence="3">
    <location>
        <begin position="179"/>
        <end position="348"/>
    </location>
</feature>
<dbReference type="PANTHER" id="PTHR12526">
    <property type="entry name" value="GLYCOSYLTRANSFERASE"/>
    <property type="match status" value="1"/>
</dbReference>
<dbReference type="KEGG" id="mfre:EXE63_10025"/>
<keyword evidence="6" id="KW-1185">Reference proteome</keyword>
<evidence type="ECO:0000256" key="2">
    <source>
        <dbReference type="ARBA" id="ARBA00022679"/>
    </source>
</evidence>
<keyword evidence="2 5" id="KW-0808">Transferase</keyword>
<accession>A0A6H0SC62</accession>
<dbReference type="EMBL" id="CP038799">
    <property type="protein sequence ID" value="QIV85222.1"/>
    <property type="molecule type" value="Genomic_DNA"/>
</dbReference>
<evidence type="ECO:0000313" key="5">
    <source>
        <dbReference type="EMBL" id="QIV85222.1"/>
    </source>
</evidence>
<evidence type="ECO:0000259" key="3">
    <source>
        <dbReference type="Pfam" id="PF00534"/>
    </source>
</evidence>
<name>A0A6H0SC62_9MYCO</name>
<feature type="domain" description="Glycosyltransferase subfamily 4-like N-terminal" evidence="4">
    <location>
        <begin position="23"/>
        <end position="168"/>
    </location>
</feature>
<gene>
    <name evidence="5" type="ORF">EXE63_10025</name>
</gene>
<dbReference type="InterPro" id="IPR028098">
    <property type="entry name" value="Glyco_trans_4-like_N"/>
</dbReference>
<protein>
    <submittedName>
        <fullName evidence="5">Glycosyltransferase</fullName>
    </submittedName>
</protein>
<dbReference type="RefSeq" id="WP_168145495.1">
    <property type="nucleotide sequence ID" value="NZ_CAXUTK020000001.1"/>
</dbReference>
<dbReference type="InterPro" id="IPR001296">
    <property type="entry name" value="Glyco_trans_1"/>
</dbReference>
<dbReference type="Proteomes" id="UP000501849">
    <property type="component" value="Chromosome"/>
</dbReference>
<dbReference type="Pfam" id="PF13439">
    <property type="entry name" value="Glyco_transf_4"/>
    <property type="match status" value="1"/>
</dbReference>
<dbReference type="Pfam" id="PF00534">
    <property type="entry name" value="Glycos_transf_1"/>
    <property type="match status" value="1"/>
</dbReference>
<sequence>MERPRGRTPSVGLLSTYPPTPCGIANFSAALADGLSANGSRVNVVRVADGPPSPSGRVVGELINGSPASVAACADLLNDSDVAVIQHEFGIYGGADGDEVVDILGGLNVPSIVVLHTVPRSPTPHQRSVLESVMRLAHHVVVMSDSAGALLRAGFDVERRKISTIPHGSTAPTVAASKRAGRPTLLTWGLLGPGKGIERVIDAMPSLQTLRGNPRYLIAGRTHPKVLAHEGDAYREARVEQAQRLGVAGSVFFDATYRSTAALSALAQTSAVVVLPYDSTEQVTSGVLVDAIASGRPVVATAFPHAVELLGSGAGLIVAHDDPDAMTAALRSVLSDPRLAGGMAAEARRLAPTMAWSLVARSYQAVAQSISTPRERTWSF</sequence>
<dbReference type="GO" id="GO:0016757">
    <property type="term" value="F:glycosyltransferase activity"/>
    <property type="evidence" value="ECO:0007669"/>
    <property type="project" value="UniProtKB-KW"/>
</dbReference>
<dbReference type="Gene3D" id="3.40.50.2000">
    <property type="entry name" value="Glycogen Phosphorylase B"/>
    <property type="match status" value="2"/>
</dbReference>
<dbReference type="PANTHER" id="PTHR12526:SF572">
    <property type="entry name" value="BLL5144 PROTEIN"/>
    <property type="match status" value="1"/>
</dbReference>
<evidence type="ECO:0000313" key="6">
    <source>
        <dbReference type="Proteomes" id="UP000501849"/>
    </source>
</evidence>
<evidence type="ECO:0000259" key="4">
    <source>
        <dbReference type="Pfam" id="PF13439"/>
    </source>
</evidence>
<dbReference type="SUPFAM" id="SSF53756">
    <property type="entry name" value="UDP-Glycosyltransferase/glycogen phosphorylase"/>
    <property type="match status" value="1"/>
</dbReference>
<evidence type="ECO:0000256" key="1">
    <source>
        <dbReference type="ARBA" id="ARBA00022676"/>
    </source>
</evidence>
<dbReference type="AlphaFoldDB" id="A0A6H0SC62"/>
<proteinExistence type="predicted"/>